<dbReference type="EMBL" id="PNYB01000023">
    <property type="protein sequence ID" value="PMS18919.1"/>
    <property type="molecule type" value="Genomic_DNA"/>
</dbReference>
<dbReference type="PANTHER" id="PTHR33303:SF2">
    <property type="entry name" value="COA-BINDING DOMAIN-CONTAINING PROTEIN"/>
    <property type="match status" value="1"/>
</dbReference>
<protein>
    <submittedName>
        <fullName evidence="2">CoA-binding protein</fullName>
    </submittedName>
</protein>
<evidence type="ECO:0000259" key="1">
    <source>
        <dbReference type="SMART" id="SM00881"/>
    </source>
</evidence>
<sequence>MNEPETLKRILDRDRIIAVVGLSTHAYRPSHSVAAYMQSHGYRIVPVNPAYANDTAGVLGERCYASLAGAAEALAREGAAIEMVDVFRRPEEAVAVADQAIAIGAKSLWLQVGVVSDEAAARAKAAGLDVAMNVCVKVEHERLFGATYRANAPAPRMPE</sequence>
<evidence type="ECO:0000313" key="2">
    <source>
        <dbReference type="EMBL" id="PMS18919.1"/>
    </source>
</evidence>
<dbReference type="RefSeq" id="WP_102611954.1">
    <property type="nucleotide sequence ID" value="NZ_CADIKD010000019.1"/>
</dbReference>
<dbReference type="Proteomes" id="UP000235347">
    <property type="component" value="Unassembled WGS sequence"/>
</dbReference>
<dbReference type="InterPro" id="IPR003781">
    <property type="entry name" value="CoA-bd"/>
</dbReference>
<accession>A0A2N7VP21</accession>
<dbReference type="PANTHER" id="PTHR33303">
    <property type="entry name" value="CYTOPLASMIC PROTEIN-RELATED"/>
    <property type="match status" value="1"/>
</dbReference>
<proteinExistence type="predicted"/>
<dbReference type="InterPro" id="IPR036291">
    <property type="entry name" value="NAD(P)-bd_dom_sf"/>
</dbReference>
<feature type="domain" description="CoA-binding" evidence="1">
    <location>
        <begin position="10"/>
        <end position="114"/>
    </location>
</feature>
<comment type="caution">
    <text evidence="2">The sequence shown here is derived from an EMBL/GenBank/DDBJ whole genome shotgun (WGS) entry which is preliminary data.</text>
</comment>
<dbReference type="AlphaFoldDB" id="A0A2N7VP21"/>
<gene>
    <name evidence="2" type="ORF">C0Z19_21980</name>
</gene>
<organism evidence="2 3">
    <name type="scientific">Trinickia soli</name>
    <dbReference type="NCBI Taxonomy" id="380675"/>
    <lineage>
        <taxon>Bacteria</taxon>
        <taxon>Pseudomonadati</taxon>
        <taxon>Pseudomonadota</taxon>
        <taxon>Betaproteobacteria</taxon>
        <taxon>Burkholderiales</taxon>
        <taxon>Burkholderiaceae</taxon>
        <taxon>Trinickia</taxon>
    </lineage>
</organism>
<keyword evidence="3" id="KW-1185">Reference proteome</keyword>
<evidence type="ECO:0000313" key="3">
    <source>
        <dbReference type="Proteomes" id="UP000235347"/>
    </source>
</evidence>
<dbReference type="Pfam" id="PF13380">
    <property type="entry name" value="CoA_binding_2"/>
    <property type="match status" value="1"/>
</dbReference>
<reference evidence="2 3" key="1">
    <citation type="submission" date="2018-01" db="EMBL/GenBank/DDBJ databases">
        <title>Whole genome analyses suggest that Burkholderia sensu lato contains two further novel genera in the rhizoxinica-symbiotica group Mycetohabitans gen. nov., and Trinickia gen. nov.: implications for the evolution of diazotrophy and nodulation in the Burkholderiaceae.</title>
        <authorList>
            <person name="Estrada-de los Santos P."/>
            <person name="Palmer M."/>
            <person name="Chavez-Ramirez B."/>
            <person name="Beukes C."/>
            <person name="Steenkamp E.T."/>
            <person name="Hirsch A.M."/>
            <person name="Manyaka P."/>
            <person name="Maluk M."/>
            <person name="Lafos M."/>
            <person name="Crook M."/>
            <person name="Gross E."/>
            <person name="Simon M.F."/>
            <person name="Bueno dos Reis Junior F."/>
            <person name="Poole P.S."/>
            <person name="Venter S.N."/>
            <person name="James E.K."/>
        </authorList>
    </citation>
    <scope>NUCLEOTIDE SEQUENCE [LARGE SCALE GENOMIC DNA]</scope>
    <source>
        <strain evidence="2 3">GP25-8</strain>
    </source>
</reference>
<dbReference type="Gene3D" id="3.40.50.720">
    <property type="entry name" value="NAD(P)-binding Rossmann-like Domain"/>
    <property type="match status" value="1"/>
</dbReference>
<name>A0A2N7VP21_9BURK</name>
<dbReference type="SUPFAM" id="SSF51735">
    <property type="entry name" value="NAD(P)-binding Rossmann-fold domains"/>
    <property type="match status" value="1"/>
</dbReference>
<dbReference type="SMART" id="SM00881">
    <property type="entry name" value="CoA_binding"/>
    <property type="match status" value="1"/>
</dbReference>